<accession>Q7P433</accession>
<feature type="non-terminal residue" evidence="1">
    <location>
        <position position="1"/>
    </location>
</feature>
<evidence type="ECO:0000313" key="2">
    <source>
        <dbReference type="Proteomes" id="UP000006454"/>
    </source>
</evidence>
<dbReference type="EMBL" id="AABF01000143">
    <property type="protein sequence ID" value="EAA23366.1"/>
    <property type="molecule type" value="Genomic_DNA"/>
</dbReference>
<comment type="caution">
    <text evidence="1">The sequence shown here is derived from an EMBL/GenBank/DDBJ whole genome shotgun (WGS) entry which is preliminary data.</text>
</comment>
<dbReference type="Proteomes" id="UP000006454">
    <property type="component" value="Unassembled WGS sequence"/>
</dbReference>
<reference evidence="1 2" key="1">
    <citation type="journal article" date="2003" name="Genome Res.">
        <title>Genome analysis of F. nucleatum sub spp vincentii and its comparison with the genome of F. nucleatum ATCC 25586.</title>
        <authorList>
            <person name="Kapatral V."/>
            <person name="Ivanova N."/>
            <person name="Anderson I."/>
            <person name="Reznik G."/>
            <person name="Bhattacharyya A."/>
            <person name="Gardner W.L."/>
            <person name="Mikhailova N."/>
            <person name="Lapidus A."/>
            <person name="Larsen N."/>
            <person name="D'Souza M."/>
            <person name="Walunas T."/>
            <person name="Haselkorn R."/>
            <person name="Overbeek R."/>
            <person name="Kyrpides N."/>
        </authorList>
    </citation>
    <scope>NUCLEOTIDE SEQUENCE [LARGE SCALE GENOMIC DNA]</scope>
    <source>
        <strain evidence="1 2">ATCC 49256</strain>
    </source>
</reference>
<proteinExistence type="predicted"/>
<sequence>LDEAYTPTLYDLAMIRPIRFLADAGFPDDGDHTKV</sequence>
<evidence type="ECO:0000313" key="1">
    <source>
        <dbReference type="EMBL" id="EAA23366.1"/>
    </source>
</evidence>
<protein>
    <submittedName>
        <fullName evidence="1">Nickel-binding protein</fullName>
    </submittedName>
</protein>
<organism evidence="1 2">
    <name type="scientific">Fusobacterium vincentii ATCC 49256</name>
    <dbReference type="NCBI Taxonomy" id="209882"/>
    <lineage>
        <taxon>Bacteria</taxon>
        <taxon>Fusobacteriati</taxon>
        <taxon>Fusobacteriota</taxon>
        <taxon>Fusobacteriia</taxon>
        <taxon>Fusobacteriales</taxon>
        <taxon>Fusobacteriaceae</taxon>
        <taxon>Fusobacterium</taxon>
    </lineage>
</organism>
<dbReference type="AlphaFoldDB" id="Q7P433"/>
<gene>
    <name evidence="1" type="ORF">FNV0346</name>
</gene>
<name>Q7P433_FUSVC</name>